<comment type="cofactor">
    <cofactor evidence="4">
        <name>Zn(2+)</name>
        <dbReference type="ChEBI" id="CHEBI:29105"/>
    </cofactor>
</comment>
<dbReference type="InterPro" id="IPR013154">
    <property type="entry name" value="ADH-like_N"/>
</dbReference>
<dbReference type="PROSITE" id="PS00059">
    <property type="entry name" value="ADH_ZINC"/>
    <property type="match status" value="1"/>
</dbReference>
<keyword evidence="5" id="KW-1133">Transmembrane helix</keyword>
<evidence type="ECO:0000313" key="7">
    <source>
        <dbReference type="EMBL" id="BBH92390.1"/>
    </source>
</evidence>
<dbReference type="InterPro" id="IPR013149">
    <property type="entry name" value="ADH-like_C"/>
</dbReference>
<accession>A0A455SXJ0</accession>
<name>A0A455SXJ0_9CHLR</name>
<proteinExistence type="inferred from homology"/>
<keyword evidence="5" id="KW-0812">Transmembrane</keyword>
<dbReference type="Gene3D" id="3.90.180.10">
    <property type="entry name" value="Medium-chain alcohol dehydrogenases, catalytic domain"/>
    <property type="match status" value="1"/>
</dbReference>
<organism evidence="7">
    <name type="scientific">Thermogemmatispora argillosa</name>
    <dbReference type="NCBI Taxonomy" id="2045280"/>
    <lineage>
        <taxon>Bacteria</taxon>
        <taxon>Bacillati</taxon>
        <taxon>Chloroflexota</taxon>
        <taxon>Ktedonobacteria</taxon>
        <taxon>Thermogemmatisporales</taxon>
        <taxon>Thermogemmatisporaceae</taxon>
        <taxon>Thermogemmatispora</taxon>
    </lineage>
</organism>
<dbReference type="PANTHER" id="PTHR43401">
    <property type="entry name" value="L-THREONINE 3-DEHYDROGENASE"/>
    <property type="match status" value="1"/>
</dbReference>
<evidence type="ECO:0000256" key="5">
    <source>
        <dbReference type="SAM" id="Phobius"/>
    </source>
</evidence>
<keyword evidence="1 4" id="KW-0479">Metal-binding</keyword>
<feature type="domain" description="Enoyl reductase (ER)" evidence="6">
    <location>
        <begin position="8"/>
        <end position="351"/>
    </location>
</feature>
<dbReference type="InterPro" id="IPR011032">
    <property type="entry name" value="GroES-like_sf"/>
</dbReference>
<protein>
    <submittedName>
        <fullName evidence="7">Alcohol dehydrogenase</fullName>
    </submittedName>
</protein>
<dbReference type="EMBL" id="AP019377">
    <property type="protein sequence ID" value="BBH92390.1"/>
    <property type="molecule type" value="Genomic_DNA"/>
</dbReference>
<dbReference type="InterPro" id="IPR002328">
    <property type="entry name" value="ADH_Zn_CS"/>
</dbReference>
<dbReference type="Pfam" id="PF08240">
    <property type="entry name" value="ADH_N"/>
    <property type="match status" value="1"/>
</dbReference>
<keyword evidence="3" id="KW-0560">Oxidoreductase</keyword>
<dbReference type="SUPFAM" id="SSF51735">
    <property type="entry name" value="NAD(P)-binding Rossmann-fold domains"/>
    <property type="match status" value="1"/>
</dbReference>
<keyword evidence="5" id="KW-0472">Membrane</keyword>
<evidence type="ECO:0000259" key="6">
    <source>
        <dbReference type="SMART" id="SM00829"/>
    </source>
</evidence>
<dbReference type="InterPro" id="IPR020843">
    <property type="entry name" value="ER"/>
</dbReference>
<dbReference type="SUPFAM" id="SSF50129">
    <property type="entry name" value="GroES-like"/>
    <property type="match status" value="1"/>
</dbReference>
<sequence>MKAARYYGRGDVRIEQVPEPGAPGEGEVLLQVLRAGICGTDVAEFLHGPHFAPLRERHPFSGHQGPLILGHEFMGRIVALGPGVENLALGQRVAVGAGMWCGACRWCQAGRTNLCARYYTLGLQADGGLAELARVPARMCYPVPEDCSDEAAALAQPLAIALHALRRSQARRGQTIALIGIGGIGAFLLAAARALEPALLIAVDIDERRLRRAAALGASYVVQAGREDTLQALRQLTAGEGPELVIEASGAPSAPALALAAAQRGGRVLLVGLQAEPRALDLHAAVVREIELLTTNAHVCSVDLPEALALLQQRRGELERLVIDRVIPLERLVPDGLLALAQGRAHGKILLDPQA</sequence>
<dbReference type="PANTHER" id="PTHR43401:SF2">
    <property type="entry name" value="L-THREONINE 3-DEHYDROGENASE"/>
    <property type="match status" value="1"/>
</dbReference>
<evidence type="ECO:0000256" key="1">
    <source>
        <dbReference type="ARBA" id="ARBA00022723"/>
    </source>
</evidence>
<dbReference type="SMART" id="SM00829">
    <property type="entry name" value="PKS_ER"/>
    <property type="match status" value="1"/>
</dbReference>
<evidence type="ECO:0000256" key="4">
    <source>
        <dbReference type="RuleBase" id="RU361277"/>
    </source>
</evidence>
<dbReference type="GO" id="GO:0016491">
    <property type="term" value="F:oxidoreductase activity"/>
    <property type="evidence" value="ECO:0007669"/>
    <property type="project" value="UniProtKB-KW"/>
</dbReference>
<gene>
    <name evidence="7" type="ORF">KTA_05890</name>
</gene>
<evidence type="ECO:0000256" key="2">
    <source>
        <dbReference type="ARBA" id="ARBA00022833"/>
    </source>
</evidence>
<reference evidence="7" key="1">
    <citation type="submission" date="2018-12" db="EMBL/GenBank/DDBJ databases">
        <title>Novel natural products biosynthetic potential of the class Ktedonobacteria.</title>
        <authorList>
            <person name="Zheng Y."/>
            <person name="Saitou A."/>
            <person name="Wang C.M."/>
            <person name="Toyoda A."/>
            <person name="Minakuchi Y."/>
            <person name="Sekiguchi Y."/>
            <person name="Ueda K."/>
            <person name="Takano H."/>
            <person name="Sakai Y."/>
            <person name="Yokota A."/>
            <person name="Yabe S."/>
        </authorList>
    </citation>
    <scope>NUCLEOTIDE SEQUENCE</scope>
    <source>
        <strain evidence="7">A3-2</strain>
    </source>
</reference>
<comment type="similarity">
    <text evidence="4">Belongs to the zinc-containing alcohol dehydrogenase family.</text>
</comment>
<dbReference type="InterPro" id="IPR036291">
    <property type="entry name" value="NAD(P)-bd_dom_sf"/>
</dbReference>
<keyword evidence="2 4" id="KW-0862">Zinc</keyword>
<dbReference type="AlphaFoldDB" id="A0A455SXJ0"/>
<dbReference type="InterPro" id="IPR050129">
    <property type="entry name" value="Zn_alcohol_dh"/>
</dbReference>
<feature type="transmembrane region" description="Helical" evidence="5">
    <location>
        <begin position="176"/>
        <end position="195"/>
    </location>
</feature>
<dbReference type="GO" id="GO:0008270">
    <property type="term" value="F:zinc ion binding"/>
    <property type="evidence" value="ECO:0007669"/>
    <property type="project" value="InterPro"/>
</dbReference>
<dbReference type="Gene3D" id="3.40.50.720">
    <property type="entry name" value="NAD(P)-binding Rossmann-like Domain"/>
    <property type="match status" value="1"/>
</dbReference>
<dbReference type="Pfam" id="PF00107">
    <property type="entry name" value="ADH_zinc_N"/>
    <property type="match status" value="1"/>
</dbReference>
<evidence type="ECO:0000256" key="3">
    <source>
        <dbReference type="ARBA" id="ARBA00023002"/>
    </source>
</evidence>